<evidence type="ECO:0000256" key="3">
    <source>
        <dbReference type="ARBA" id="ARBA00023125"/>
    </source>
</evidence>
<dbReference type="SMART" id="SM00382">
    <property type="entry name" value="AAA"/>
    <property type="match status" value="1"/>
</dbReference>
<dbReference type="GO" id="GO:0005524">
    <property type="term" value="F:ATP binding"/>
    <property type="evidence" value="ECO:0007669"/>
    <property type="project" value="UniProtKB-KW"/>
</dbReference>
<dbReference type="InterPro" id="IPR027417">
    <property type="entry name" value="P-loop_NTPase"/>
</dbReference>
<dbReference type="GO" id="GO:0000150">
    <property type="term" value="F:DNA strand exchange activity"/>
    <property type="evidence" value="ECO:0007669"/>
    <property type="project" value="TreeGrafter"/>
</dbReference>
<dbReference type="InterPro" id="IPR016467">
    <property type="entry name" value="DNA_recomb/repair_RecA-like"/>
</dbReference>
<organism evidence="7 8">
    <name type="scientific">Lotharella oceanica</name>
    <dbReference type="NCBI Taxonomy" id="641309"/>
    <lineage>
        <taxon>Eukaryota</taxon>
        <taxon>Sar</taxon>
        <taxon>Rhizaria</taxon>
        <taxon>Cercozoa</taxon>
        <taxon>Chlorarachniophyceae</taxon>
        <taxon>Lotharella</taxon>
    </lineage>
</organism>
<dbReference type="GO" id="GO:0003697">
    <property type="term" value="F:single-stranded DNA binding"/>
    <property type="evidence" value="ECO:0007669"/>
    <property type="project" value="TreeGrafter"/>
</dbReference>
<dbReference type="NCBIfam" id="NF003301">
    <property type="entry name" value="PRK04301.1"/>
    <property type="match status" value="1"/>
</dbReference>
<comment type="similarity">
    <text evidence="4">Belongs to the RecA family.</text>
</comment>
<feature type="domain" description="RecA family profile 1" evidence="5">
    <location>
        <begin position="85"/>
        <end position="256"/>
    </location>
</feature>
<dbReference type="InterPro" id="IPR003593">
    <property type="entry name" value="AAA+_ATPase"/>
</dbReference>
<sequence>MQNKLNRRFYNKIALIKKLGLNENDIFKLFESGIFSINFLSKISRKELYTLNGISDAKIEKIYKLTKKVIPVGFTTLQKILLKENSFYVGLLDKDINNILRGGIETREITEVFGESKTGKTQFCHILSVSILISDYEDFIQKKIIYIDADGSFKPDRIIEIARGYGINKKLLSKNIFYAKAYHSEHQTQLLVSAASIATYSNVKLIIVDSCTSLFRTDFTGRGELFQRQALLGKFLRNLKRLSEEFNLAAIVSNQVVSSNLDNFLIGNNIKAIGGNIMAHLTDTKLMIKKCSNGNRVLKVISSTRCPENEIRFKITKKGFIADVK</sequence>
<dbReference type="PIRSF" id="PIRSF005856">
    <property type="entry name" value="Rad51"/>
    <property type="match status" value="1"/>
</dbReference>
<dbReference type="SUPFAM" id="SSF52540">
    <property type="entry name" value="P-loop containing nucleoside triphosphate hydrolases"/>
    <property type="match status" value="1"/>
</dbReference>
<geneLocation type="nucleomorph" evidence="7"/>
<keyword evidence="3" id="KW-0238">DNA-binding</keyword>
<keyword evidence="1 4" id="KW-0547">Nucleotide-binding</keyword>
<dbReference type="GO" id="GO:0006312">
    <property type="term" value="P:mitotic recombination"/>
    <property type="evidence" value="ECO:0007669"/>
    <property type="project" value="TreeGrafter"/>
</dbReference>
<dbReference type="Gene3D" id="3.40.50.300">
    <property type="entry name" value="P-loop containing nucleotide triphosphate hydrolases"/>
    <property type="match status" value="1"/>
</dbReference>
<name>A0A060DC29_9EUKA</name>
<evidence type="ECO:0000256" key="2">
    <source>
        <dbReference type="ARBA" id="ARBA00022840"/>
    </source>
</evidence>
<dbReference type="InterPro" id="IPR020588">
    <property type="entry name" value="RecA_ATP-bd"/>
</dbReference>
<accession>A0A060DC29</accession>
<dbReference type="GO" id="GO:0140664">
    <property type="term" value="F:ATP-dependent DNA damage sensor activity"/>
    <property type="evidence" value="ECO:0007669"/>
    <property type="project" value="InterPro"/>
</dbReference>
<evidence type="ECO:0000256" key="1">
    <source>
        <dbReference type="ARBA" id="ARBA00022741"/>
    </source>
</evidence>
<dbReference type="PROSITE" id="PS50163">
    <property type="entry name" value="RECA_3"/>
    <property type="match status" value="1"/>
</dbReference>
<gene>
    <name evidence="7" type="primary">rad51</name>
    <name evidence="7" type="ORF">M951_chr3147</name>
</gene>
<dbReference type="AlphaFoldDB" id="A0A060DC29"/>
<evidence type="ECO:0000256" key="4">
    <source>
        <dbReference type="RuleBase" id="RU003422"/>
    </source>
</evidence>
<dbReference type="GO" id="GO:0003690">
    <property type="term" value="F:double-stranded DNA binding"/>
    <property type="evidence" value="ECO:0007669"/>
    <property type="project" value="TreeGrafter"/>
</dbReference>
<keyword evidence="2 4" id="KW-0067">ATP-binding</keyword>
<evidence type="ECO:0000313" key="8">
    <source>
        <dbReference type="Proteomes" id="UP000243670"/>
    </source>
</evidence>
<feature type="domain" description="RecA family profile 2" evidence="6">
    <location>
        <begin position="263"/>
        <end position="325"/>
    </location>
</feature>
<dbReference type="EMBL" id="CP006629">
    <property type="protein sequence ID" value="AIB10045.1"/>
    <property type="molecule type" value="Genomic_DNA"/>
</dbReference>
<dbReference type="InterPro" id="IPR013632">
    <property type="entry name" value="Rad51_C"/>
</dbReference>
<evidence type="ECO:0000259" key="6">
    <source>
        <dbReference type="PROSITE" id="PS50163"/>
    </source>
</evidence>
<dbReference type="Proteomes" id="UP000243670">
    <property type="component" value="Nucleomorph 3"/>
</dbReference>
<dbReference type="SUPFAM" id="SSF47794">
    <property type="entry name" value="Rad51 N-terminal domain-like"/>
    <property type="match status" value="1"/>
</dbReference>
<reference evidence="7 8" key="1">
    <citation type="journal article" date="2014" name="BMC Genomics">
        <title>Nucleomorph and plastid genome sequences of the chlorarachniophyte Lotharella oceanica: convergent reductive evolution and frequent recombination in nucleomorph-bearing algae.</title>
        <authorList>
            <person name="Tanifuji G."/>
            <person name="Onodera N.T."/>
            <person name="Brown M.W."/>
            <person name="Curtis B.A."/>
            <person name="Roger A.J."/>
            <person name="Ka-Shu Wong G."/>
            <person name="Melkonian M."/>
            <person name="Archibald J.M."/>
        </authorList>
    </citation>
    <scope>NUCLEOTIDE SEQUENCE [LARGE SCALE GENOMIC DNA]</scope>
    <source>
        <strain evidence="7 8">CCMP622</strain>
    </source>
</reference>
<protein>
    <submittedName>
        <fullName evidence="7">DNA repair protein Rad51</fullName>
    </submittedName>
</protein>
<dbReference type="Pfam" id="PF08423">
    <property type="entry name" value="Rad51"/>
    <property type="match status" value="1"/>
</dbReference>
<dbReference type="GO" id="GO:0000730">
    <property type="term" value="P:DNA recombinase assembly"/>
    <property type="evidence" value="ECO:0007669"/>
    <property type="project" value="TreeGrafter"/>
</dbReference>
<evidence type="ECO:0000313" key="7">
    <source>
        <dbReference type="EMBL" id="AIB10045.1"/>
    </source>
</evidence>
<evidence type="ECO:0000259" key="5">
    <source>
        <dbReference type="PROSITE" id="PS50162"/>
    </source>
</evidence>
<dbReference type="GO" id="GO:0042148">
    <property type="term" value="P:DNA strand invasion"/>
    <property type="evidence" value="ECO:0007669"/>
    <property type="project" value="TreeGrafter"/>
</dbReference>
<dbReference type="InterPro" id="IPR010995">
    <property type="entry name" value="DNA_repair_Rad51/TF_NusA_a-hlx"/>
</dbReference>
<dbReference type="PANTHER" id="PTHR22942:SF30">
    <property type="entry name" value="MEIOTIC RECOMBINATION PROTEIN DMC1_LIM15 HOMOLOG"/>
    <property type="match status" value="1"/>
</dbReference>
<dbReference type="PANTHER" id="PTHR22942">
    <property type="entry name" value="RECA/RAD51/RADA DNA STRAND-PAIRING FAMILY MEMBER"/>
    <property type="match status" value="1"/>
</dbReference>
<proteinExistence type="inferred from homology"/>
<dbReference type="InterPro" id="IPR020587">
    <property type="entry name" value="RecA_monomer-monomer_interface"/>
</dbReference>
<keyword evidence="7" id="KW-0542">Nucleomorph</keyword>
<dbReference type="PROSITE" id="PS50162">
    <property type="entry name" value="RECA_2"/>
    <property type="match status" value="1"/>
</dbReference>
<dbReference type="Gene3D" id="1.10.150.20">
    <property type="entry name" value="5' to 3' exonuclease, C-terminal subdomain"/>
    <property type="match status" value="1"/>
</dbReference>